<evidence type="ECO:0000256" key="1">
    <source>
        <dbReference type="ARBA" id="ARBA00004123"/>
    </source>
</evidence>
<evidence type="ECO:0000259" key="11">
    <source>
        <dbReference type="PROSITE" id="PS50157"/>
    </source>
</evidence>
<keyword evidence="3" id="KW-0677">Repeat</keyword>
<dbReference type="SMART" id="SM00355">
    <property type="entry name" value="ZnF_C2H2"/>
    <property type="match status" value="2"/>
</dbReference>
<evidence type="ECO:0000256" key="6">
    <source>
        <dbReference type="ARBA" id="ARBA00023015"/>
    </source>
</evidence>
<keyword evidence="13" id="KW-1185">Reference proteome</keyword>
<protein>
    <recommendedName>
        <fullName evidence="11">C2H2-type domain-containing protein</fullName>
    </recommendedName>
</protein>
<evidence type="ECO:0000256" key="8">
    <source>
        <dbReference type="ARBA" id="ARBA00023242"/>
    </source>
</evidence>
<evidence type="ECO:0000313" key="13">
    <source>
        <dbReference type="Proteomes" id="UP000479710"/>
    </source>
</evidence>
<keyword evidence="5" id="KW-0862">Zinc</keyword>
<dbReference type="InterPro" id="IPR036236">
    <property type="entry name" value="Znf_C2H2_sf"/>
</dbReference>
<keyword evidence="6" id="KW-0805">Transcription regulation</keyword>
<dbReference type="AlphaFoldDB" id="A0A6G1EGJ3"/>
<proteinExistence type="predicted"/>
<feature type="domain" description="C2H2-type" evidence="11">
    <location>
        <begin position="49"/>
        <end position="76"/>
    </location>
</feature>
<gene>
    <name evidence="12" type="ORF">E2562_007731</name>
</gene>
<evidence type="ECO:0000313" key="12">
    <source>
        <dbReference type="EMBL" id="KAF0923879.1"/>
    </source>
</evidence>
<keyword evidence="8" id="KW-0539">Nucleus</keyword>
<dbReference type="PANTHER" id="PTHR26374">
    <property type="entry name" value="ZINC FINGER PROTEIN ZAT5"/>
    <property type="match status" value="1"/>
</dbReference>
<dbReference type="InterPro" id="IPR013087">
    <property type="entry name" value="Znf_C2H2_type"/>
</dbReference>
<dbReference type="Proteomes" id="UP000479710">
    <property type="component" value="Unassembled WGS sequence"/>
</dbReference>
<dbReference type="Gene3D" id="3.30.160.60">
    <property type="entry name" value="Classic Zinc Finger"/>
    <property type="match status" value="1"/>
</dbReference>
<dbReference type="GO" id="GO:0008270">
    <property type="term" value="F:zinc ion binding"/>
    <property type="evidence" value="ECO:0007669"/>
    <property type="project" value="UniProtKB-KW"/>
</dbReference>
<dbReference type="OrthoDB" id="9411774at2759"/>
<dbReference type="PANTHER" id="PTHR26374:SF342">
    <property type="entry name" value="OS05G0461200 PROTEIN"/>
    <property type="match status" value="1"/>
</dbReference>
<keyword evidence="7" id="KW-0804">Transcription</keyword>
<feature type="region of interest" description="Disordered" evidence="10">
    <location>
        <begin position="94"/>
        <end position="113"/>
    </location>
</feature>
<accession>A0A6G1EGJ3</accession>
<dbReference type="Pfam" id="PF13912">
    <property type="entry name" value="zf-C2H2_6"/>
    <property type="match status" value="2"/>
</dbReference>
<evidence type="ECO:0000256" key="4">
    <source>
        <dbReference type="ARBA" id="ARBA00022771"/>
    </source>
</evidence>
<organism evidence="12 13">
    <name type="scientific">Oryza meyeriana var. granulata</name>
    <dbReference type="NCBI Taxonomy" id="110450"/>
    <lineage>
        <taxon>Eukaryota</taxon>
        <taxon>Viridiplantae</taxon>
        <taxon>Streptophyta</taxon>
        <taxon>Embryophyta</taxon>
        <taxon>Tracheophyta</taxon>
        <taxon>Spermatophyta</taxon>
        <taxon>Magnoliopsida</taxon>
        <taxon>Liliopsida</taxon>
        <taxon>Poales</taxon>
        <taxon>Poaceae</taxon>
        <taxon>BOP clade</taxon>
        <taxon>Oryzoideae</taxon>
        <taxon>Oryzeae</taxon>
        <taxon>Oryzinae</taxon>
        <taxon>Oryza</taxon>
        <taxon>Oryza meyeriana</taxon>
    </lineage>
</organism>
<comment type="caution">
    <text evidence="12">The sequence shown here is derived from an EMBL/GenBank/DDBJ whole genome shotgun (WGS) entry which is preliminary data.</text>
</comment>
<evidence type="ECO:0000256" key="9">
    <source>
        <dbReference type="PROSITE-ProRule" id="PRU00042"/>
    </source>
</evidence>
<sequence length="217" mass="22832">MSSKRQFGEMDSSVDTARLLMLLSRRRRRRHGEVGAGGMQEGHARVRVFECRTCGRRFPTFQALGGHRASHKRAPRRLAACAPGGDVGAGLRLSGAPLPPSMDEAREGRGGGGRTRAHAHGCPVCGVQFAVGQALGGHMRWHRAAAGDASYPDVAHGAGDARATAHVKADDVGEECTSGVCLDLNLTPSENCAKCRRAGLGVAVNSVQTITLLDCSL</sequence>
<dbReference type="GO" id="GO:0005634">
    <property type="term" value="C:nucleus"/>
    <property type="evidence" value="ECO:0007669"/>
    <property type="project" value="UniProtKB-SubCell"/>
</dbReference>
<evidence type="ECO:0000256" key="10">
    <source>
        <dbReference type="SAM" id="MobiDB-lite"/>
    </source>
</evidence>
<keyword evidence="2" id="KW-0479">Metal-binding</keyword>
<dbReference type="PROSITE" id="PS50157">
    <property type="entry name" value="ZINC_FINGER_C2H2_2"/>
    <property type="match status" value="1"/>
</dbReference>
<evidence type="ECO:0000256" key="7">
    <source>
        <dbReference type="ARBA" id="ARBA00023163"/>
    </source>
</evidence>
<dbReference type="EMBL" id="SPHZ02000003">
    <property type="protein sequence ID" value="KAF0923879.1"/>
    <property type="molecule type" value="Genomic_DNA"/>
</dbReference>
<reference evidence="12 13" key="1">
    <citation type="submission" date="2019-11" db="EMBL/GenBank/DDBJ databases">
        <title>Whole genome sequence of Oryza granulata.</title>
        <authorList>
            <person name="Li W."/>
        </authorList>
    </citation>
    <scope>NUCLEOTIDE SEQUENCE [LARGE SCALE GENOMIC DNA]</scope>
    <source>
        <strain evidence="13">cv. Menghai</strain>
        <tissue evidence="12">Leaf</tissue>
    </source>
</reference>
<evidence type="ECO:0000256" key="2">
    <source>
        <dbReference type="ARBA" id="ARBA00022723"/>
    </source>
</evidence>
<dbReference type="PROSITE" id="PS00028">
    <property type="entry name" value="ZINC_FINGER_C2H2_1"/>
    <property type="match status" value="2"/>
</dbReference>
<dbReference type="SUPFAM" id="SSF57667">
    <property type="entry name" value="beta-beta-alpha zinc fingers"/>
    <property type="match status" value="1"/>
</dbReference>
<evidence type="ECO:0000256" key="5">
    <source>
        <dbReference type="ARBA" id="ARBA00022833"/>
    </source>
</evidence>
<keyword evidence="4 9" id="KW-0863">Zinc-finger</keyword>
<comment type="subcellular location">
    <subcellularLocation>
        <location evidence="1">Nucleus</location>
    </subcellularLocation>
</comment>
<evidence type="ECO:0000256" key="3">
    <source>
        <dbReference type="ARBA" id="ARBA00022737"/>
    </source>
</evidence>
<name>A0A6G1EGJ3_9ORYZ</name>